<dbReference type="PROSITE" id="PS51257">
    <property type="entry name" value="PROKAR_LIPOPROTEIN"/>
    <property type="match status" value="1"/>
</dbReference>
<proteinExistence type="predicted"/>
<evidence type="ECO:0000256" key="1">
    <source>
        <dbReference type="SAM" id="Phobius"/>
    </source>
</evidence>
<evidence type="ECO:0000313" key="3">
    <source>
        <dbReference type="EMBL" id="CAK0849152.1"/>
    </source>
</evidence>
<comment type="caution">
    <text evidence="3">The sequence shown here is derived from an EMBL/GenBank/DDBJ whole genome shotgun (WGS) entry which is preliminary data.</text>
</comment>
<organism evidence="3 4">
    <name type="scientific">Prorocentrum cordatum</name>
    <dbReference type="NCBI Taxonomy" id="2364126"/>
    <lineage>
        <taxon>Eukaryota</taxon>
        <taxon>Sar</taxon>
        <taxon>Alveolata</taxon>
        <taxon>Dinophyceae</taxon>
        <taxon>Prorocentrales</taxon>
        <taxon>Prorocentraceae</taxon>
        <taxon>Prorocentrum</taxon>
    </lineage>
</organism>
<dbReference type="EMBL" id="CAUYUJ010015038">
    <property type="protein sequence ID" value="CAK0849152.1"/>
    <property type="molecule type" value="Genomic_DNA"/>
</dbReference>
<keyword evidence="1" id="KW-0812">Transmembrane</keyword>
<accession>A0ABN9TTI1</accession>
<reference evidence="3" key="1">
    <citation type="submission" date="2023-10" db="EMBL/GenBank/DDBJ databases">
        <authorList>
            <person name="Chen Y."/>
            <person name="Shah S."/>
            <person name="Dougan E. K."/>
            <person name="Thang M."/>
            <person name="Chan C."/>
        </authorList>
    </citation>
    <scope>NUCLEOTIDE SEQUENCE [LARGE SCALE GENOMIC DNA]</scope>
</reference>
<keyword evidence="4" id="KW-1185">Reference proteome</keyword>
<sequence length="139" mass="14660">MARSALATACVLAACACAARQGARAFVPAPRGPALRGDALAAAGALAAATPEAAHAFTYNGKEYFDVFYGISPLYWALCAFAIVFYGAVLKNAALKYNTPYGTTTNPDAKPIVTGKFVGMEVETNQEQYNYGAKEYISK</sequence>
<name>A0ABN9TTI1_9DINO</name>
<dbReference type="Proteomes" id="UP001189429">
    <property type="component" value="Unassembled WGS sequence"/>
</dbReference>
<feature type="transmembrane region" description="Helical" evidence="1">
    <location>
        <begin position="67"/>
        <end position="89"/>
    </location>
</feature>
<feature type="signal peptide" evidence="2">
    <location>
        <begin position="1"/>
        <end position="25"/>
    </location>
</feature>
<feature type="chain" id="PRO_5045469892" evidence="2">
    <location>
        <begin position="26"/>
        <end position="139"/>
    </location>
</feature>
<keyword evidence="1" id="KW-1133">Transmembrane helix</keyword>
<protein>
    <submittedName>
        <fullName evidence="3">Uncharacterized protein</fullName>
    </submittedName>
</protein>
<keyword evidence="1" id="KW-0472">Membrane</keyword>
<evidence type="ECO:0000256" key="2">
    <source>
        <dbReference type="SAM" id="SignalP"/>
    </source>
</evidence>
<gene>
    <name evidence="3" type="ORF">PCOR1329_LOCUS41903</name>
</gene>
<evidence type="ECO:0000313" key="4">
    <source>
        <dbReference type="Proteomes" id="UP001189429"/>
    </source>
</evidence>
<keyword evidence="2" id="KW-0732">Signal</keyword>